<dbReference type="SUPFAM" id="SSF63825">
    <property type="entry name" value="YWTD domain"/>
    <property type="match status" value="1"/>
</dbReference>
<evidence type="ECO:0000313" key="2">
    <source>
        <dbReference type="Proteomes" id="UP001595818"/>
    </source>
</evidence>
<dbReference type="PROSITE" id="PS51257">
    <property type="entry name" value="PROKAR_LIPOPROTEIN"/>
    <property type="match status" value="1"/>
</dbReference>
<organism evidence="1 2">
    <name type="scientific">Negadavirga shengliensis</name>
    <dbReference type="NCBI Taxonomy" id="1389218"/>
    <lineage>
        <taxon>Bacteria</taxon>
        <taxon>Pseudomonadati</taxon>
        <taxon>Bacteroidota</taxon>
        <taxon>Cytophagia</taxon>
        <taxon>Cytophagales</taxon>
        <taxon>Cyclobacteriaceae</taxon>
        <taxon>Negadavirga</taxon>
    </lineage>
</organism>
<keyword evidence="2" id="KW-1185">Reference proteome</keyword>
<dbReference type="EMBL" id="JBHSJJ010000003">
    <property type="protein sequence ID" value="MFC4871190.1"/>
    <property type="molecule type" value="Genomic_DNA"/>
</dbReference>
<protein>
    <submittedName>
        <fullName evidence="1">6-bladed beta-propeller</fullName>
    </submittedName>
</protein>
<gene>
    <name evidence="1" type="ORF">ACFPFU_05790</name>
</gene>
<dbReference type="Pfam" id="PF17170">
    <property type="entry name" value="DUF5128"/>
    <property type="match status" value="1"/>
</dbReference>
<dbReference type="Proteomes" id="UP001595818">
    <property type="component" value="Unassembled WGS sequence"/>
</dbReference>
<comment type="caution">
    <text evidence="1">The sequence shown here is derived from an EMBL/GenBank/DDBJ whole genome shotgun (WGS) entry which is preliminary data.</text>
</comment>
<name>A0ABV9SYR7_9BACT</name>
<accession>A0ABV9SYR7</accession>
<proteinExistence type="predicted"/>
<reference evidence="2" key="1">
    <citation type="journal article" date="2019" name="Int. J. Syst. Evol. Microbiol.">
        <title>The Global Catalogue of Microorganisms (GCM) 10K type strain sequencing project: providing services to taxonomists for standard genome sequencing and annotation.</title>
        <authorList>
            <consortium name="The Broad Institute Genomics Platform"/>
            <consortium name="The Broad Institute Genome Sequencing Center for Infectious Disease"/>
            <person name="Wu L."/>
            <person name="Ma J."/>
        </authorList>
    </citation>
    <scope>NUCLEOTIDE SEQUENCE [LARGE SCALE GENOMIC DNA]</scope>
    <source>
        <strain evidence="2">CGMCC 4.7466</strain>
    </source>
</reference>
<evidence type="ECO:0000313" key="1">
    <source>
        <dbReference type="EMBL" id="MFC4871190.1"/>
    </source>
</evidence>
<dbReference type="RefSeq" id="WP_377062436.1">
    <property type="nucleotide sequence ID" value="NZ_JBHSJJ010000003.1"/>
</dbReference>
<sequence>MRWLLFVLLFTGLASCQADKSDSVLKRNLRVVEFDIDQPSREVWLHEAFEMEFIPVIDQEKIPLFNVNKVRSFGENLAVLSRENIWIIDIEGTVINRIGKVGNGPGEYQKAIDFRVDMDKNSVEILDEQSQKIVEYDLKGNFKSEIRGEAFHLAKNFIKISEDIYAVYGGVFFSGIFDHRLIYFSKEKKKVINKFFPVRFDRTYTAFVERDNFWIEEGKVYFSFTFNDVIYELTPEGLVPDVTLNFGEHTFPPDILERDFQDVREFMEFCETTSFVYHITDHNQIDGVNFFAYEYKGQKSYGIYSADSDKGTSLLKPKNELYDKLYYFLKYPKGVNQKWVYFDIEPSRLLSEFDEVRKSLSQQEWRELKNANLGIFQLYEGLSSEDGNILVKSTLKNVF</sequence>